<accession>A0A438J0C9</accession>
<proteinExistence type="predicted"/>
<dbReference type="InterPro" id="IPR033247">
    <property type="entry name" value="Transketolase_fam"/>
</dbReference>
<evidence type="ECO:0000313" key="3">
    <source>
        <dbReference type="Proteomes" id="UP000288805"/>
    </source>
</evidence>
<dbReference type="Gene3D" id="3.40.50.970">
    <property type="match status" value="1"/>
</dbReference>
<dbReference type="InterPro" id="IPR029061">
    <property type="entry name" value="THDP-binding"/>
</dbReference>
<dbReference type="SUPFAM" id="SSF52518">
    <property type="entry name" value="Thiamin diphosphate-binding fold (THDP-binding)"/>
    <property type="match status" value="1"/>
</dbReference>
<dbReference type="Proteomes" id="UP000288805">
    <property type="component" value="Unassembled WGS sequence"/>
</dbReference>
<reference evidence="2 3" key="1">
    <citation type="journal article" date="2018" name="PLoS Genet.">
        <title>Population sequencing reveals clonal diversity and ancestral inbreeding in the grapevine cultivar Chardonnay.</title>
        <authorList>
            <person name="Roach M.J."/>
            <person name="Johnson D.L."/>
            <person name="Bohlmann J."/>
            <person name="van Vuuren H.J."/>
            <person name="Jones S.J."/>
            <person name="Pretorius I.S."/>
            <person name="Schmidt S.A."/>
            <person name="Borneman A.R."/>
        </authorList>
    </citation>
    <scope>NUCLEOTIDE SEQUENCE [LARGE SCALE GENOMIC DNA]</scope>
    <source>
        <strain evidence="3">cv. Chardonnay</strain>
        <tissue evidence="2">Leaf</tissue>
    </source>
</reference>
<sequence>MSRFQGATWNLKIGHQVMHLAIERELVEAIRIGHMLRGYSKSCRSLVSGGGWPFGAEIGWQLGRRYSPVSGTYPGATLNLNLHLPHQHPNLEVVVDEVQRRVHKEIKQSCPRTTRRRNASAITTTTATACLTLQQRWYEGSHKFYECTSPKEHFYIRKERERDHVLLPHAKDLKKWVCASQVRDADEASDLSIQAEEWSNDSLSHAMETSLLDSLHLQKSETYCIQSSSIYVSRMALVGLGKLVVLHDDDHISTDVGIRIAFTEYVDLRFEAFGWHAIWVKNGNYGLMRISSSSRAGEGAGGVGYRTLACTVTPEFTRKKLAATHVALKQEVEAAQHVVKRMDHVAASAQIEMDLQLREVLRKEIFCVVMMTLRGDRAIITLWAADRDRGRPDMRARHVYPDGMIRMVYVLRVTMGKLSRLSGAGDAREKSTDKLSVKEFRDRFCIPNGVIVEFLNGEDVVSTEKVEGHAITFSKEQFNAGLRFPLPALFKEFLHFS</sequence>
<protein>
    <submittedName>
        <fullName evidence="2">Transketolase, chloroplastic</fullName>
    </submittedName>
</protein>
<dbReference type="Pfam" id="PF00456">
    <property type="entry name" value="Transketolase_N"/>
    <property type="match status" value="1"/>
</dbReference>
<feature type="domain" description="Transketolase N-terminal" evidence="1">
    <location>
        <begin position="232"/>
        <end position="284"/>
    </location>
</feature>
<dbReference type="AlphaFoldDB" id="A0A438J0C9"/>
<dbReference type="EMBL" id="QGNW01000071">
    <property type="protein sequence ID" value="RVX02382.1"/>
    <property type="molecule type" value="Genomic_DNA"/>
</dbReference>
<name>A0A438J0C9_VITVI</name>
<evidence type="ECO:0000259" key="1">
    <source>
        <dbReference type="Pfam" id="PF00456"/>
    </source>
</evidence>
<evidence type="ECO:0000313" key="2">
    <source>
        <dbReference type="EMBL" id="RVX02382.1"/>
    </source>
</evidence>
<comment type="caution">
    <text evidence="2">The sequence shown here is derived from an EMBL/GenBank/DDBJ whole genome shotgun (WGS) entry which is preliminary data.</text>
</comment>
<organism evidence="2 3">
    <name type="scientific">Vitis vinifera</name>
    <name type="common">Grape</name>
    <dbReference type="NCBI Taxonomy" id="29760"/>
    <lineage>
        <taxon>Eukaryota</taxon>
        <taxon>Viridiplantae</taxon>
        <taxon>Streptophyta</taxon>
        <taxon>Embryophyta</taxon>
        <taxon>Tracheophyta</taxon>
        <taxon>Spermatophyta</taxon>
        <taxon>Magnoliopsida</taxon>
        <taxon>eudicotyledons</taxon>
        <taxon>Gunneridae</taxon>
        <taxon>Pentapetalae</taxon>
        <taxon>rosids</taxon>
        <taxon>Vitales</taxon>
        <taxon>Vitaceae</taxon>
        <taxon>Viteae</taxon>
        <taxon>Vitis</taxon>
    </lineage>
</organism>
<dbReference type="InterPro" id="IPR005474">
    <property type="entry name" value="Transketolase_N"/>
</dbReference>
<gene>
    <name evidence="2" type="primary">TKT3</name>
    <name evidence="2" type="ORF">CK203_028416</name>
</gene>
<dbReference type="PANTHER" id="PTHR43522:SF2">
    <property type="entry name" value="TRANSKETOLASE 1-RELATED"/>
    <property type="match status" value="1"/>
</dbReference>
<dbReference type="PANTHER" id="PTHR43522">
    <property type="entry name" value="TRANSKETOLASE"/>
    <property type="match status" value="1"/>
</dbReference>